<dbReference type="EMBL" id="JMCC02000023">
    <property type="protein sequence ID" value="KIG17498.1"/>
    <property type="molecule type" value="Genomic_DNA"/>
</dbReference>
<dbReference type="PANTHER" id="PTHR43433:SF5">
    <property type="entry name" value="AB HYDROLASE-1 DOMAIN-CONTAINING PROTEIN"/>
    <property type="match status" value="1"/>
</dbReference>
<gene>
    <name evidence="2" type="ORF">DB30_03199</name>
</gene>
<dbReference type="Proteomes" id="UP000031599">
    <property type="component" value="Unassembled WGS sequence"/>
</dbReference>
<feature type="domain" description="AB hydrolase-1" evidence="1">
    <location>
        <begin position="2"/>
        <end position="226"/>
    </location>
</feature>
<dbReference type="GO" id="GO:0016787">
    <property type="term" value="F:hydrolase activity"/>
    <property type="evidence" value="ECO:0007669"/>
    <property type="project" value="UniProtKB-KW"/>
</dbReference>
<sequence length="244" mass="26427">MIQGLMLDGRFWFQMPAELASDPELPWHVLVPDNRGVGRSDMPTRPWTMGDMADDVAAVLDAAGVRKAVLAGISMGGMIAQHVALRHPERVAGLVLMATTPGLPHGKLPGLRTLGDLFGSSLLRRGEIEPFARLILPDSELRNARSLLSGWFDLMREQPPTRRTFLGQFGAIGTHSTGGRLGRISVPAQIVTGDEDRLVPARNSEILAAKIRRARLEVLPGVAHGIPVLDGQVVRRNAALLRPS</sequence>
<dbReference type="Pfam" id="PF00561">
    <property type="entry name" value="Abhydrolase_1"/>
    <property type="match status" value="1"/>
</dbReference>
<protein>
    <submittedName>
        <fullName evidence="2">Hydrolase, alpha/beta fold family protein</fullName>
    </submittedName>
</protein>
<dbReference type="InterPro" id="IPR050471">
    <property type="entry name" value="AB_hydrolase"/>
</dbReference>
<evidence type="ECO:0000313" key="3">
    <source>
        <dbReference type="Proteomes" id="UP000031599"/>
    </source>
</evidence>
<dbReference type="InterPro" id="IPR000073">
    <property type="entry name" value="AB_hydrolase_1"/>
</dbReference>
<dbReference type="PRINTS" id="PR00111">
    <property type="entry name" value="ABHYDROLASE"/>
</dbReference>
<dbReference type="Gene3D" id="3.40.50.1820">
    <property type="entry name" value="alpha/beta hydrolase"/>
    <property type="match status" value="1"/>
</dbReference>
<keyword evidence="2" id="KW-0378">Hydrolase</keyword>
<reference evidence="2 3" key="1">
    <citation type="submission" date="2014-12" db="EMBL/GenBank/DDBJ databases">
        <title>Genome assembly of Enhygromyxa salina DSM 15201.</title>
        <authorList>
            <person name="Sharma G."/>
            <person name="Subramanian S."/>
        </authorList>
    </citation>
    <scope>NUCLEOTIDE SEQUENCE [LARGE SCALE GENOMIC DNA]</scope>
    <source>
        <strain evidence="2 3">DSM 15201</strain>
    </source>
</reference>
<evidence type="ECO:0000259" key="1">
    <source>
        <dbReference type="Pfam" id="PF00561"/>
    </source>
</evidence>
<evidence type="ECO:0000313" key="2">
    <source>
        <dbReference type="EMBL" id="KIG17498.1"/>
    </source>
</evidence>
<dbReference type="SUPFAM" id="SSF53474">
    <property type="entry name" value="alpha/beta-Hydrolases"/>
    <property type="match status" value="1"/>
</dbReference>
<accession>A0A0C2A267</accession>
<dbReference type="AlphaFoldDB" id="A0A0C2A267"/>
<organism evidence="2 3">
    <name type="scientific">Enhygromyxa salina</name>
    <dbReference type="NCBI Taxonomy" id="215803"/>
    <lineage>
        <taxon>Bacteria</taxon>
        <taxon>Pseudomonadati</taxon>
        <taxon>Myxococcota</taxon>
        <taxon>Polyangia</taxon>
        <taxon>Nannocystales</taxon>
        <taxon>Nannocystaceae</taxon>
        <taxon>Enhygromyxa</taxon>
    </lineage>
</organism>
<comment type="caution">
    <text evidence="2">The sequence shown here is derived from an EMBL/GenBank/DDBJ whole genome shotgun (WGS) entry which is preliminary data.</text>
</comment>
<dbReference type="PANTHER" id="PTHR43433">
    <property type="entry name" value="HYDROLASE, ALPHA/BETA FOLD FAMILY PROTEIN"/>
    <property type="match status" value="1"/>
</dbReference>
<name>A0A0C2A267_9BACT</name>
<proteinExistence type="predicted"/>
<dbReference type="InterPro" id="IPR029058">
    <property type="entry name" value="AB_hydrolase_fold"/>
</dbReference>